<proteinExistence type="inferred from homology"/>
<dbReference type="Pfam" id="PF03372">
    <property type="entry name" value="Exo_endo_phos"/>
    <property type="match status" value="1"/>
</dbReference>
<organism evidence="8">
    <name type="scientific">uncultured marine bacterium Ant4D3</name>
    <dbReference type="NCBI Taxonomy" id="360423"/>
    <lineage>
        <taxon>Bacteria</taxon>
        <taxon>environmental samples</taxon>
    </lineage>
</organism>
<name>Q2PYJ6_9BACT</name>
<dbReference type="InterPro" id="IPR004808">
    <property type="entry name" value="AP_endonuc_1"/>
</dbReference>
<evidence type="ECO:0000256" key="3">
    <source>
        <dbReference type="ARBA" id="ARBA00022801"/>
    </source>
</evidence>
<reference evidence="8" key="1">
    <citation type="journal article" date="2006" name="Appl. Environ. Microbiol.">
        <title>Comparative genomics of DNA fragments from six Antarctic marine planktonic bacteria.</title>
        <authorList>
            <person name="Grzymski J.J."/>
            <person name="Carter B.J."/>
            <person name="DeLong E.F."/>
            <person name="Feldman R.A."/>
            <person name="Ghadiri A."/>
            <person name="Murray A.E."/>
        </authorList>
    </citation>
    <scope>NUCLEOTIDE SEQUENCE</scope>
</reference>
<evidence type="ECO:0000256" key="1">
    <source>
        <dbReference type="ARBA" id="ARBA00007092"/>
    </source>
</evidence>
<dbReference type="GO" id="GO:0006281">
    <property type="term" value="P:DNA repair"/>
    <property type="evidence" value="ECO:0007669"/>
    <property type="project" value="InterPro"/>
</dbReference>
<evidence type="ECO:0000259" key="7">
    <source>
        <dbReference type="Pfam" id="PF03372"/>
    </source>
</evidence>
<feature type="binding site" evidence="5">
    <location>
        <position position="246"/>
    </location>
    <ligand>
        <name>Mg(2+)</name>
        <dbReference type="ChEBI" id="CHEBI:18420"/>
        <label>1</label>
    </ligand>
</feature>
<keyword evidence="3" id="KW-0378">Hydrolase</keyword>
<dbReference type="Gene3D" id="3.60.10.10">
    <property type="entry name" value="Endonuclease/exonuclease/phosphatase"/>
    <property type="match status" value="1"/>
</dbReference>
<evidence type="ECO:0000256" key="4">
    <source>
        <dbReference type="ARBA" id="ARBA00022842"/>
    </source>
</evidence>
<accession>Q2PYJ6</accession>
<dbReference type="GO" id="GO:0008311">
    <property type="term" value="F:double-stranded DNA 3'-5' DNA exonuclease activity"/>
    <property type="evidence" value="ECO:0007669"/>
    <property type="project" value="InterPro"/>
</dbReference>
<sequence length="257" mass="30100">MRVITLNVQGLRQAAERGLFDWMVTQDADVVCLQDIREKDYQLDEPLFHPEGWHVYFFDAFEDGYGGTAIYSRHQPKAIMTGLGFSGCDFEGRFIQADFEKISIASISVPSGLGDDDKQDAKNEFMDQFSNHLRKTLRKRRDFIFCGTINTAHKPEDLSGWYVNQKNSGFLPEERDVLDEIFFQLEFCDAFRQVNQNERQFTWWPDYNRAFKLNEGARLDYQITTPNLRRNVRNAGIYREQRFSNHSPLIIDYTCDL</sequence>
<dbReference type="InterPro" id="IPR036691">
    <property type="entry name" value="Endo/exonu/phosph_ase_sf"/>
</dbReference>
<dbReference type="CDD" id="cd10281">
    <property type="entry name" value="Nape_like_AP-endo"/>
    <property type="match status" value="1"/>
</dbReference>
<comment type="similarity">
    <text evidence="1">Belongs to the DNA repair enzymes AP/ExoA family.</text>
</comment>
<dbReference type="SUPFAM" id="SSF56219">
    <property type="entry name" value="DNase I-like"/>
    <property type="match status" value="1"/>
</dbReference>
<dbReference type="InterPro" id="IPR005135">
    <property type="entry name" value="Endo/exonuclease/phosphatase"/>
</dbReference>
<dbReference type="NCBIfam" id="TIGR00195">
    <property type="entry name" value="exoDNase_III"/>
    <property type="match status" value="1"/>
</dbReference>
<feature type="binding site" evidence="5">
    <location>
        <position position="150"/>
    </location>
    <ligand>
        <name>Mg(2+)</name>
        <dbReference type="ChEBI" id="CHEBI:18420"/>
        <label>1</label>
    </ligand>
</feature>
<feature type="binding site" evidence="5">
    <location>
        <position position="7"/>
    </location>
    <ligand>
        <name>Mg(2+)</name>
        <dbReference type="ChEBI" id="CHEBI:18420"/>
        <label>1</label>
    </ligand>
</feature>
<keyword evidence="4 5" id="KW-0460">Magnesium</keyword>
<evidence type="ECO:0000313" key="8">
    <source>
        <dbReference type="EMBL" id="ABC25231.1"/>
    </source>
</evidence>
<evidence type="ECO:0000256" key="5">
    <source>
        <dbReference type="PIRSR" id="PIRSR604808-2"/>
    </source>
</evidence>
<dbReference type="GO" id="GO:0046872">
    <property type="term" value="F:metal ion binding"/>
    <property type="evidence" value="ECO:0007669"/>
    <property type="project" value="UniProtKB-KW"/>
</dbReference>
<dbReference type="NCBIfam" id="TIGR00633">
    <property type="entry name" value="xth"/>
    <property type="match status" value="1"/>
</dbReference>
<dbReference type="PROSITE" id="PS51435">
    <property type="entry name" value="AP_NUCLEASE_F1_4"/>
    <property type="match status" value="1"/>
</dbReference>
<keyword evidence="2 5" id="KW-0479">Metal-binding</keyword>
<keyword evidence="5" id="KW-0464">Manganese</keyword>
<dbReference type="PANTHER" id="PTHR43250:SF2">
    <property type="entry name" value="EXODEOXYRIBONUCLEASE III"/>
    <property type="match status" value="1"/>
</dbReference>
<dbReference type="AlphaFoldDB" id="Q2PYJ6"/>
<comment type="cofactor">
    <cofactor evidence="5">
        <name>Mg(2+)</name>
        <dbReference type="ChEBI" id="CHEBI:18420"/>
    </cofactor>
    <cofactor evidence="5">
        <name>Mn(2+)</name>
        <dbReference type="ChEBI" id="CHEBI:29035"/>
    </cofactor>
    <text evidence="5">Probably binds two magnesium or manganese ions per subunit.</text>
</comment>
<feature type="site" description="Transition state stabilizer" evidence="6">
    <location>
        <position position="150"/>
    </location>
</feature>
<evidence type="ECO:0000256" key="6">
    <source>
        <dbReference type="PIRSR" id="PIRSR604808-3"/>
    </source>
</evidence>
<dbReference type="InterPro" id="IPR037493">
    <property type="entry name" value="ExoIII-like"/>
</dbReference>
<protein>
    <submittedName>
        <fullName evidence="8">Catabolite repression control protein PA5332</fullName>
    </submittedName>
</protein>
<feature type="site" description="Important for catalytic activity" evidence="6">
    <location>
        <position position="220"/>
    </location>
</feature>
<feature type="site" description="Interaction with DNA substrate" evidence="6">
    <location>
        <position position="246"/>
    </location>
</feature>
<dbReference type="EMBL" id="DQ295237">
    <property type="protein sequence ID" value="ABC25231.1"/>
    <property type="molecule type" value="Genomic_DNA"/>
</dbReference>
<dbReference type="PANTHER" id="PTHR43250">
    <property type="entry name" value="EXODEOXYRIBONUCLEASE III"/>
    <property type="match status" value="1"/>
</dbReference>
<feature type="domain" description="Endonuclease/exonuclease/phosphatase" evidence="7">
    <location>
        <begin position="4"/>
        <end position="235"/>
    </location>
</feature>
<evidence type="ECO:0000256" key="2">
    <source>
        <dbReference type="ARBA" id="ARBA00022723"/>
    </source>
</evidence>